<dbReference type="OrthoDB" id="92696at2157"/>
<gene>
    <name evidence="2" type="ORF">HWN36_00290</name>
</gene>
<name>A0A7K4HLI9_9EURY</name>
<feature type="transmembrane region" description="Helical" evidence="1">
    <location>
        <begin position="271"/>
        <end position="294"/>
    </location>
</feature>
<keyword evidence="3" id="KW-1185">Reference proteome</keyword>
<proteinExistence type="predicted"/>
<keyword evidence="1" id="KW-1133">Transmembrane helix</keyword>
<keyword evidence="1" id="KW-0812">Transmembrane</keyword>
<keyword evidence="1" id="KW-0472">Membrane</keyword>
<dbReference type="AlphaFoldDB" id="A0A7K4HLI9"/>
<evidence type="ECO:0000313" key="3">
    <source>
        <dbReference type="Proteomes" id="UP000570823"/>
    </source>
</evidence>
<evidence type="ECO:0000313" key="2">
    <source>
        <dbReference type="EMBL" id="NVO65790.1"/>
    </source>
</evidence>
<dbReference type="RefSeq" id="WP_176787345.1">
    <property type="nucleotide sequence ID" value="NZ_JABXWR010000001.1"/>
</dbReference>
<evidence type="ECO:0000256" key="1">
    <source>
        <dbReference type="SAM" id="Phobius"/>
    </source>
</evidence>
<reference evidence="2 3" key="1">
    <citation type="submission" date="2020-06" db="EMBL/GenBank/DDBJ databases">
        <title>Methanofollis fontis sp. nov., a methanogen isolated from marine sediments near a cold seep at Four-Way Closure Ridge offshore southwestern Taiwan.</title>
        <authorList>
            <person name="Chen S.-C."/>
            <person name="Teng N.-H."/>
            <person name="Lin Y.-S."/>
            <person name="Lai M.-C."/>
            <person name="Chen H.-H."/>
            <person name="Wang C.-C."/>
        </authorList>
    </citation>
    <scope>NUCLEOTIDE SEQUENCE [LARGE SCALE GENOMIC DNA]</scope>
    <source>
        <strain evidence="2 3">DSM 2702</strain>
    </source>
</reference>
<dbReference type="EMBL" id="JABXWR010000001">
    <property type="protein sequence ID" value="NVO65790.1"/>
    <property type="molecule type" value="Genomic_DNA"/>
</dbReference>
<dbReference type="Proteomes" id="UP000570823">
    <property type="component" value="Unassembled WGS sequence"/>
</dbReference>
<sequence length="337" mass="38076">MSLSVEIEEKELPILANLFSGRFTVSYPLYDLALFSVGPEGAGYRIEFIAEKEDFERGWRIFGTHATEMPSFTDYDECLLASGVTSYENLAEFAGRLGIYRELKKEVRFGIDTNLLYHRFVTVTGAIAPEETILPDIVRQEVEYALNHKYSSRFTADLQASAPTHADVIAEFENRKKKKSRKAAYLAMAEYRDLRDRALLLETGADAAHTSRENDGLIVRGLRRFEEERFSLPVLLTADTAMADLCDAEGVEYFLFRSPYHERPANAGADAFFRLIAYLAVIFGVIDLGSVLVFSEYGGKGNDSSAFRLTFMDEDLHTEFTRDVEVCRKLLALGIER</sequence>
<organism evidence="2 3">
    <name type="scientific">Methanofollis tationis</name>
    <dbReference type="NCBI Taxonomy" id="81417"/>
    <lineage>
        <taxon>Archaea</taxon>
        <taxon>Methanobacteriati</taxon>
        <taxon>Methanobacteriota</taxon>
        <taxon>Stenosarchaea group</taxon>
        <taxon>Methanomicrobia</taxon>
        <taxon>Methanomicrobiales</taxon>
        <taxon>Methanomicrobiaceae</taxon>
        <taxon>Methanofollis</taxon>
    </lineage>
</organism>
<comment type="caution">
    <text evidence="2">The sequence shown here is derived from an EMBL/GenBank/DDBJ whole genome shotgun (WGS) entry which is preliminary data.</text>
</comment>
<protein>
    <submittedName>
        <fullName evidence="2">Uncharacterized protein</fullName>
    </submittedName>
</protein>
<accession>A0A7K4HLI9</accession>